<proteinExistence type="predicted"/>
<dbReference type="RefSeq" id="WP_167805890.1">
    <property type="nucleotide sequence ID" value="NZ_JAAVMB010000001.1"/>
</dbReference>
<feature type="region of interest" description="Disordered" evidence="1">
    <location>
        <begin position="126"/>
        <end position="146"/>
    </location>
</feature>
<name>A0A7X6I1U7_9ENTE</name>
<sequence length="146" mass="18057">MRRRRCGFCKEIYITTIDTPIYCTDSCKKKAMRDKRERWKEKNPNYMKKYMRKYRSNHEKQSSKNTKQCSKCGTHKELNEKNFSKKSANRDHFDTWCKNCKKDYDSTRYKSKREEILQSKKEYYQKNKEHIKKRQLEYHHSKKSSL</sequence>
<protein>
    <recommendedName>
        <fullName evidence="4">NinG protein</fullName>
    </recommendedName>
</protein>
<accession>A0A7X6I1U7</accession>
<dbReference type="EMBL" id="JAAVMB010000001">
    <property type="protein sequence ID" value="NKC66731.1"/>
    <property type="molecule type" value="Genomic_DNA"/>
</dbReference>
<comment type="caution">
    <text evidence="2">The sequence shown here is derived from an EMBL/GenBank/DDBJ whole genome shotgun (WGS) entry which is preliminary data.</text>
</comment>
<evidence type="ECO:0008006" key="4">
    <source>
        <dbReference type="Google" id="ProtNLM"/>
    </source>
</evidence>
<evidence type="ECO:0000313" key="2">
    <source>
        <dbReference type="EMBL" id="NKC66731.1"/>
    </source>
</evidence>
<evidence type="ECO:0000256" key="1">
    <source>
        <dbReference type="SAM" id="MobiDB-lite"/>
    </source>
</evidence>
<evidence type="ECO:0000313" key="3">
    <source>
        <dbReference type="Proteomes" id="UP000521358"/>
    </source>
</evidence>
<dbReference type="Proteomes" id="UP000521358">
    <property type="component" value="Unassembled WGS sequence"/>
</dbReference>
<dbReference type="AlphaFoldDB" id="A0A7X6I1U7"/>
<feature type="compositionally biased region" description="Basic and acidic residues" evidence="1">
    <location>
        <begin position="126"/>
        <end position="139"/>
    </location>
</feature>
<organism evidence="2 3">
    <name type="scientific">Vagococcus fluvialis</name>
    <dbReference type="NCBI Taxonomy" id="2738"/>
    <lineage>
        <taxon>Bacteria</taxon>
        <taxon>Bacillati</taxon>
        <taxon>Bacillota</taxon>
        <taxon>Bacilli</taxon>
        <taxon>Lactobacillales</taxon>
        <taxon>Enterococcaceae</taxon>
        <taxon>Vagococcus</taxon>
    </lineage>
</organism>
<reference evidence="2 3" key="1">
    <citation type="submission" date="2020-03" db="EMBL/GenBank/DDBJ databases">
        <title>Bacterial samples isolated from urine from healthy bovine heifers (Gyr breed).</title>
        <authorList>
            <person name="Giannattasio-Ferraz S."/>
            <person name="Maskeri L."/>
            <person name="Penido A."/>
            <person name="Barbosa-Stancioli E.F."/>
            <person name="Putonti C."/>
        </authorList>
    </citation>
    <scope>NUCLEOTIDE SEQUENCE [LARGE SCALE GENOMIC DNA]</scope>
    <source>
        <strain evidence="2 3">UFMG-H7</strain>
    </source>
</reference>
<feature type="region of interest" description="Disordered" evidence="1">
    <location>
        <begin position="54"/>
        <end position="73"/>
    </location>
</feature>
<gene>
    <name evidence="2" type="ORF">HED35_01390</name>
</gene>